<dbReference type="InterPro" id="IPR050980">
    <property type="entry name" value="2C_sensor_his_kinase"/>
</dbReference>
<dbReference type="Pfam" id="PF00512">
    <property type="entry name" value="HisKA"/>
    <property type="match status" value="1"/>
</dbReference>
<gene>
    <name evidence="13" type="ORF">ACFR9U_03430</name>
</gene>
<sequence length="385" mass="42401">MDWEEFVEEGVDETLFEWIVPMVSLMLLGLITGFARLHVAEPFFFVVDLLLPALFVMLIVWQGLQLHQSDLATGQRRTVAVWYALGIYTMLGLGGWTVLLEILGQSRVPMSVEILTQVVAGGFFGLLVGTAQVRSQQNAQKATEAKLEQEFLERQQETNEVLNRILRHHLLNGLTVIRGQTQVLETHVDEDGEEYVETVIDQASEMADTIEEIRTITRTLTEDPELLPVDLASVLDAELERARRNYPEATFEVNGTDPEGIAVEANDLLGRALANVLNNGVEHNTAAEPHVEVSLTERDDEVVVAVADNGPGVADDRKTEVFEASERGMNSDGEGLGLFLTASIVRQYGGESWMEDGAPRSAAGSQPQADEHRTGSVVKLSLPKV</sequence>
<keyword evidence="7" id="KW-0547">Nucleotide-binding</keyword>
<feature type="transmembrane region" description="Helical" evidence="11">
    <location>
        <begin position="114"/>
        <end position="133"/>
    </location>
</feature>
<evidence type="ECO:0000313" key="14">
    <source>
        <dbReference type="Proteomes" id="UP001597119"/>
    </source>
</evidence>
<dbReference type="SMART" id="SM00387">
    <property type="entry name" value="HATPase_c"/>
    <property type="match status" value="1"/>
</dbReference>
<dbReference type="PANTHER" id="PTHR44936:SF10">
    <property type="entry name" value="SENSOR PROTEIN RSTB"/>
    <property type="match status" value="1"/>
</dbReference>
<dbReference type="InterPro" id="IPR005467">
    <property type="entry name" value="His_kinase_dom"/>
</dbReference>
<keyword evidence="6" id="KW-0808">Transferase</keyword>
<dbReference type="PANTHER" id="PTHR44936">
    <property type="entry name" value="SENSOR PROTEIN CREC"/>
    <property type="match status" value="1"/>
</dbReference>
<dbReference type="EMBL" id="JBHUDJ010000001">
    <property type="protein sequence ID" value="MFD1586020.1"/>
    <property type="molecule type" value="Genomic_DNA"/>
</dbReference>
<dbReference type="EC" id="2.7.13.3" evidence="3"/>
<dbReference type="Pfam" id="PF02518">
    <property type="entry name" value="HATPase_c"/>
    <property type="match status" value="1"/>
</dbReference>
<feature type="region of interest" description="Disordered" evidence="10">
    <location>
        <begin position="354"/>
        <end position="385"/>
    </location>
</feature>
<dbReference type="InterPro" id="IPR003661">
    <property type="entry name" value="HisK_dim/P_dom"/>
</dbReference>
<dbReference type="Gene3D" id="3.30.565.10">
    <property type="entry name" value="Histidine kinase-like ATPase, C-terminal domain"/>
    <property type="match status" value="1"/>
</dbReference>
<comment type="catalytic activity">
    <reaction evidence="1">
        <text>ATP + protein L-histidine = ADP + protein N-phospho-L-histidine.</text>
        <dbReference type="EC" id="2.7.13.3"/>
    </reaction>
</comment>
<keyword evidence="11" id="KW-0812">Transmembrane</keyword>
<dbReference type="SMART" id="SM00388">
    <property type="entry name" value="HisKA"/>
    <property type="match status" value="1"/>
</dbReference>
<reference evidence="13 14" key="1">
    <citation type="journal article" date="2019" name="Int. J. Syst. Evol. Microbiol.">
        <title>The Global Catalogue of Microorganisms (GCM) 10K type strain sequencing project: providing services to taxonomists for standard genome sequencing and annotation.</title>
        <authorList>
            <consortium name="The Broad Institute Genomics Platform"/>
            <consortium name="The Broad Institute Genome Sequencing Center for Infectious Disease"/>
            <person name="Wu L."/>
            <person name="Ma J."/>
        </authorList>
    </citation>
    <scope>NUCLEOTIDE SEQUENCE [LARGE SCALE GENOMIC DNA]</scope>
    <source>
        <strain evidence="13 14">CGMCC 1.12125</strain>
    </source>
</reference>
<evidence type="ECO:0000256" key="9">
    <source>
        <dbReference type="ARBA" id="ARBA00022840"/>
    </source>
</evidence>
<evidence type="ECO:0000259" key="12">
    <source>
        <dbReference type="PROSITE" id="PS50109"/>
    </source>
</evidence>
<evidence type="ECO:0000256" key="10">
    <source>
        <dbReference type="SAM" id="MobiDB-lite"/>
    </source>
</evidence>
<accession>A0ABD6C729</accession>
<dbReference type="PROSITE" id="PS50109">
    <property type="entry name" value="HIS_KIN"/>
    <property type="match status" value="1"/>
</dbReference>
<keyword evidence="11" id="KW-0472">Membrane</keyword>
<feature type="transmembrane region" description="Helical" evidence="11">
    <location>
        <begin position="15"/>
        <end position="35"/>
    </location>
</feature>
<dbReference type="SUPFAM" id="SSF47384">
    <property type="entry name" value="Homodimeric domain of signal transducing histidine kinase"/>
    <property type="match status" value="1"/>
</dbReference>
<keyword evidence="5" id="KW-0597">Phosphoprotein</keyword>
<dbReference type="CDD" id="cd00082">
    <property type="entry name" value="HisKA"/>
    <property type="match status" value="1"/>
</dbReference>
<evidence type="ECO:0000256" key="7">
    <source>
        <dbReference type="ARBA" id="ARBA00022741"/>
    </source>
</evidence>
<comment type="caution">
    <text evidence="13">The sequence shown here is derived from an EMBL/GenBank/DDBJ whole genome shotgun (WGS) entry which is preliminary data.</text>
</comment>
<evidence type="ECO:0000256" key="1">
    <source>
        <dbReference type="ARBA" id="ARBA00000085"/>
    </source>
</evidence>
<dbReference type="Pfam" id="PF16926">
    <property type="entry name" value="HisKA_4TM"/>
    <property type="match status" value="1"/>
</dbReference>
<dbReference type="AlphaFoldDB" id="A0ABD6C729"/>
<evidence type="ECO:0000256" key="4">
    <source>
        <dbReference type="ARBA" id="ARBA00022475"/>
    </source>
</evidence>
<proteinExistence type="predicted"/>
<dbReference type="InterPro" id="IPR036890">
    <property type="entry name" value="HATPase_C_sf"/>
</dbReference>
<feature type="transmembrane region" description="Helical" evidence="11">
    <location>
        <begin position="81"/>
        <end position="102"/>
    </location>
</feature>
<protein>
    <recommendedName>
        <fullName evidence="3">histidine kinase</fullName>
        <ecNumber evidence="3">2.7.13.3</ecNumber>
    </recommendedName>
</protein>
<evidence type="ECO:0000256" key="6">
    <source>
        <dbReference type="ARBA" id="ARBA00022679"/>
    </source>
</evidence>
<evidence type="ECO:0000313" key="13">
    <source>
        <dbReference type="EMBL" id="MFD1586020.1"/>
    </source>
</evidence>
<dbReference type="RefSeq" id="WP_379813763.1">
    <property type="nucleotide sequence ID" value="NZ_JBHUDJ010000001.1"/>
</dbReference>
<keyword evidence="14" id="KW-1185">Reference proteome</keyword>
<name>A0ABD6C729_9EURY</name>
<evidence type="ECO:0000256" key="8">
    <source>
        <dbReference type="ARBA" id="ARBA00022777"/>
    </source>
</evidence>
<dbReference type="InterPro" id="IPR004358">
    <property type="entry name" value="Sig_transdc_His_kin-like_C"/>
</dbReference>
<comment type="subcellular location">
    <subcellularLocation>
        <location evidence="2">Cell membrane</location>
        <topology evidence="2">Multi-pass membrane protein</topology>
    </subcellularLocation>
</comment>
<dbReference type="PRINTS" id="PR00344">
    <property type="entry name" value="BCTRLSENSOR"/>
</dbReference>
<dbReference type="Proteomes" id="UP001597119">
    <property type="component" value="Unassembled WGS sequence"/>
</dbReference>
<dbReference type="GO" id="GO:0005524">
    <property type="term" value="F:ATP binding"/>
    <property type="evidence" value="ECO:0007669"/>
    <property type="project" value="UniProtKB-KW"/>
</dbReference>
<keyword evidence="8" id="KW-0418">Kinase</keyword>
<dbReference type="InterPro" id="IPR003594">
    <property type="entry name" value="HATPase_dom"/>
</dbReference>
<evidence type="ECO:0000256" key="3">
    <source>
        <dbReference type="ARBA" id="ARBA00012438"/>
    </source>
</evidence>
<feature type="domain" description="Histidine kinase" evidence="12">
    <location>
        <begin position="165"/>
        <end position="385"/>
    </location>
</feature>
<keyword evidence="11" id="KW-1133">Transmembrane helix</keyword>
<evidence type="ECO:0000256" key="5">
    <source>
        <dbReference type="ARBA" id="ARBA00022553"/>
    </source>
</evidence>
<evidence type="ECO:0000256" key="2">
    <source>
        <dbReference type="ARBA" id="ARBA00004651"/>
    </source>
</evidence>
<feature type="transmembrane region" description="Helical" evidence="11">
    <location>
        <begin position="42"/>
        <end position="61"/>
    </location>
</feature>
<dbReference type="InterPro" id="IPR036097">
    <property type="entry name" value="HisK_dim/P_sf"/>
</dbReference>
<evidence type="ECO:0000256" key="11">
    <source>
        <dbReference type="SAM" id="Phobius"/>
    </source>
</evidence>
<organism evidence="13 14">
    <name type="scientific">Halorientalis brevis</name>
    <dbReference type="NCBI Taxonomy" id="1126241"/>
    <lineage>
        <taxon>Archaea</taxon>
        <taxon>Methanobacteriati</taxon>
        <taxon>Methanobacteriota</taxon>
        <taxon>Stenosarchaea group</taxon>
        <taxon>Halobacteria</taxon>
        <taxon>Halobacteriales</taxon>
        <taxon>Haloarculaceae</taxon>
        <taxon>Halorientalis</taxon>
    </lineage>
</organism>
<dbReference type="InterPro" id="IPR031623">
    <property type="entry name" value="HisKA_4TM"/>
</dbReference>
<keyword evidence="4" id="KW-1003">Cell membrane</keyword>
<keyword evidence="9 13" id="KW-0067">ATP-binding</keyword>
<dbReference type="SUPFAM" id="SSF55874">
    <property type="entry name" value="ATPase domain of HSP90 chaperone/DNA topoisomerase II/histidine kinase"/>
    <property type="match status" value="1"/>
</dbReference>
<dbReference type="GO" id="GO:0005886">
    <property type="term" value="C:plasma membrane"/>
    <property type="evidence" value="ECO:0007669"/>
    <property type="project" value="UniProtKB-SubCell"/>
</dbReference>
<dbReference type="GO" id="GO:0004673">
    <property type="term" value="F:protein histidine kinase activity"/>
    <property type="evidence" value="ECO:0007669"/>
    <property type="project" value="UniProtKB-EC"/>
</dbReference>